<accession>A0A8S5VH27</accession>
<reference evidence="1" key="1">
    <citation type="journal article" date="2021" name="Proc. Natl. Acad. Sci. U.S.A.">
        <title>A Catalog of Tens of Thousands of Viruses from Human Metagenomes Reveals Hidden Associations with Chronic Diseases.</title>
        <authorList>
            <person name="Tisza M.J."/>
            <person name="Buck C.B."/>
        </authorList>
    </citation>
    <scope>NUCLEOTIDE SEQUENCE</scope>
    <source>
        <strain evidence="1">CtkfK18</strain>
    </source>
</reference>
<sequence>MRSDEIIEFNGKKYKVLYNEELNQYVLKEYIEESDKEEDDPFEELKDRFNKAFTNDKTDSVSGKGIDTTFNNRKPTVKERIKEWFKTPTDDERYGKINRDNTIEALHDRIDRLEKILKHVMEVVRIHGN</sequence>
<dbReference type="EMBL" id="BK016265">
    <property type="protein sequence ID" value="DAG05982.1"/>
    <property type="molecule type" value="Genomic_DNA"/>
</dbReference>
<proteinExistence type="predicted"/>
<name>A0A8S5VH27_9CAUD</name>
<evidence type="ECO:0000313" key="1">
    <source>
        <dbReference type="EMBL" id="DAG05982.1"/>
    </source>
</evidence>
<organism evidence="1">
    <name type="scientific">Myoviridae sp. ctkfK18</name>
    <dbReference type="NCBI Taxonomy" id="2825165"/>
    <lineage>
        <taxon>Viruses</taxon>
        <taxon>Duplodnaviria</taxon>
        <taxon>Heunggongvirae</taxon>
        <taxon>Uroviricota</taxon>
        <taxon>Caudoviricetes</taxon>
    </lineage>
</organism>
<protein>
    <submittedName>
        <fullName evidence="1">FabL, FabH, KcsA bundle, C-terminus, IMMUNE SYSTEM.6A</fullName>
    </submittedName>
</protein>